<evidence type="ECO:0000313" key="8">
    <source>
        <dbReference type="Proteomes" id="UP001318040"/>
    </source>
</evidence>
<evidence type="ECO:0000259" key="7">
    <source>
        <dbReference type="PROSITE" id="PS50888"/>
    </source>
</evidence>
<dbReference type="SUPFAM" id="SSF47459">
    <property type="entry name" value="HLH, helix-loop-helix DNA-binding domain"/>
    <property type="match status" value="1"/>
</dbReference>
<keyword evidence="8" id="KW-1185">Reference proteome</keyword>
<dbReference type="Gene3D" id="4.10.280.10">
    <property type="entry name" value="Helix-loop-helix DNA-binding domain"/>
    <property type="match status" value="1"/>
</dbReference>
<dbReference type="InterPro" id="IPR011598">
    <property type="entry name" value="bHLH_dom"/>
</dbReference>
<evidence type="ECO:0000256" key="4">
    <source>
        <dbReference type="ARBA" id="ARBA00023163"/>
    </source>
</evidence>
<dbReference type="Pfam" id="PF00010">
    <property type="entry name" value="HLH"/>
    <property type="match status" value="1"/>
</dbReference>
<feature type="domain" description="BHLH" evidence="7">
    <location>
        <begin position="36"/>
        <end position="90"/>
    </location>
</feature>
<dbReference type="InterPro" id="IPR040259">
    <property type="entry name" value="Mesogenin/MesP"/>
</dbReference>
<evidence type="ECO:0000256" key="1">
    <source>
        <dbReference type="ARBA" id="ARBA00022473"/>
    </source>
</evidence>
<evidence type="ECO:0000256" key="5">
    <source>
        <dbReference type="ARBA" id="ARBA00023242"/>
    </source>
</evidence>
<name>A0AAJ7TLQ3_PETMA</name>
<protein>
    <submittedName>
        <fullName evidence="9">Uncharacterized protein LOC116947353</fullName>
    </submittedName>
</protein>
<sequence>MEASCEFLDIREDAFQTACPLAPTRRENQPNQRVGVRRARKNEREKLRMRKLTRALRALQGILPPHLAAVGRPLSKIQTLRLTIRYIAQLSRLLQHGTGEAAGSQEVKDGLAQSCSEPPSLLHDRSPGSSWKWEEDVVHPAVGTLGQWHASQTLLASQPLPLAKWVSHGAAAEEERGVVCKQEPSWNSCSHVYCDPDPRWASDSEETWSHSSPNKSESPLEQYSPRYVKGWEGTTMQPFSMLHA</sequence>
<feature type="region of interest" description="Disordered" evidence="6">
    <location>
        <begin position="201"/>
        <end position="223"/>
    </location>
</feature>
<evidence type="ECO:0000256" key="2">
    <source>
        <dbReference type="ARBA" id="ARBA00023015"/>
    </source>
</evidence>
<dbReference type="AlphaFoldDB" id="A0AAJ7TLQ3"/>
<dbReference type="SMART" id="SM00353">
    <property type="entry name" value="HLH"/>
    <property type="match status" value="1"/>
</dbReference>
<dbReference type="KEGG" id="pmrn:116947353"/>
<organism evidence="8 9">
    <name type="scientific">Petromyzon marinus</name>
    <name type="common">Sea lamprey</name>
    <dbReference type="NCBI Taxonomy" id="7757"/>
    <lineage>
        <taxon>Eukaryota</taxon>
        <taxon>Metazoa</taxon>
        <taxon>Chordata</taxon>
        <taxon>Craniata</taxon>
        <taxon>Vertebrata</taxon>
        <taxon>Cyclostomata</taxon>
        <taxon>Hyperoartia</taxon>
        <taxon>Petromyzontiformes</taxon>
        <taxon>Petromyzontidae</taxon>
        <taxon>Petromyzon</taxon>
    </lineage>
</organism>
<accession>A0AAJ7TLQ3</accession>
<dbReference type="Proteomes" id="UP001318040">
    <property type="component" value="Chromosome 2"/>
</dbReference>
<keyword evidence="5" id="KW-0539">Nucleus</keyword>
<reference evidence="9" key="1">
    <citation type="submission" date="2025-08" db="UniProtKB">
        <authorList>
            <consortium name="RefSeq"/>
        </authorList>
    </citation>
    <scope>IDENTIFICATION</scope>
    <source>
        <tissue evidence="9">Sperm</tissue>
    </source>
</reference>
<dbReference type="GO" id="GO:0000978">
    <property type="term" value="F:RNA polymerase II cis-regulatory region sequence-specific DNA binding"/>
    <property type="evidence" value="ECO:0007669"/>
    <property type="project" value="TreeGrafter"/>
</dbReference>
<gene>
    <name evidence="9" type="primary">LOC116947353</name>
</gene>
<proteinExistence type="predicted"/>
<keyword evidence="4" id="KW-0804">Transcription</keyword>
<keyword evidence="3" id="KW-0238">DNA-binding</keyword>
<dbReference type="GO" id="GO:0005634">
    <property type="term" value="C:nucleus"/>
    <property type="evidence" value="ECO:0007669"/>
    <property type="project" value="TreeGrafter"/>
</dbReference>
<dbReference type="InterPro" id="IPR036638">
    <property type="entry name" value="HLH_DNA-bd_sf"/>
</dbReference>
<dbReference type="PROSITE" id="PS50888">
    <property type="entry name" value="BHLH"/>
    <property type="match status" value="1"/>
</dbReference>
<evidence type="ECO:0000313" key="9">
    <source>
        <dbReference type="RefSeq" id="XP_032818883.1"/>
    </source>
</evidence>
<evidence type="ECO:0000256" key="3">
    <source>
        <dbReference type="ARBA" id="ARBA00023125"/>
    </source>
</evidence>
<dbReference type="PANTHER" id="PTHR20937:SF3">
    <property type="entry name" value="IP14615P"/>
    <property type="match status" value="1"/>
</dbReference>
<keyword evidence="1" id="KW-0217">Developmental protein</keyword>
<dbReference type="GO" id="GO:0001707">
    <property type="term" value="P:mesoderm formation"/>
    <property type="evidence" value="ECO:0007669"/>
    <property type="project" value="TreeGrafter"/>
</dbReference>
<feature type="compositionally biased region" description="Polar residues" evidence="6">
    <location>
        <begin position="209"/>
        <end position="221"/>
    </location>
</feature>
<dbReference type="GO" id="GO:0000981">
    <property type="term" value="F:DNA-binding transcription factor activity, RNA polymerase II-specific"/>
    <property type="evidence" value="ECO:0007669"/>
    <property type="project" value="TreeGrafter"/>
</dbReference>
<dbReference type="RefSeq" id="XP_032818883.1">
    <property type="nucleotide sequence ID" value="XM_032962992.1"/>
</dbReference>
<evidence type="ECO:0000256" key="6">
    <source>
        <dbReference type="SAM" id="MobiDB-lite"/>
    </source>
</evidence>
<keyword evidence="2" id="KW-0805">Transcription regulation</keyword>
<dbReference type="GO" id="GO:0046983">
    <property type="term" value="F:protein dimerization activity"/>
    <property type="evidence" value="ECO:0007669"/>
    <property type="project" value="InterPro"/>
</dbReference>
<dbReference type="PANTHER" id="PTHR20937">
    <property type="entry name" value="IP14615P"/>
    <property type="match status" value="1"/>
</dbReference>